<evidence type="ECO:0000256" key="4">
    <source>
        <dbReference type="ARBA" id="ARBA00022448"/>
    </source>
</evidence>
<dbReference type="PANTHER" id="PTHR43302">
    <property type="entry name" value="TRANSPORTER ARSB-RELATED"/>
    <property type="match status" value="1"/>
</dbReference>
<evidence type="ECO:0000256" key="6">
    <source>
        <dbReference type="ARBA" id="ARBA00022692"/>
    </source>
</evidence>
<evidence type="ECO:0000256" key="1">
    <source>
        <dbReference type="ARBA" id="ARBA00004651"/>
    </source>
</evidence>
<comment type="similarity">
    <text evidence="2">Belongs to the ArsB family.</text>
</comment>
<dbReference type="PRINTS" id="PR00758">
    <property type="entry name" value="ARSENICPUMP"/>
</dbReference>
<dbReference type="Proteomes" id="UP000758168">
    <property type="component" value="Unassembled WGS sequence"/>
</dbReference>
<feature type="transmembrane region" description="Helical" evidence="10">
    <location>
        <begin position="337"/>
        <end position="359"/>
    </location>
</feature>
<evidence type="ECO:0000313" key="12">
    <source>
        <dbReference type="EMBL" id="MBP2415218.1"/>
    </source>
</evidence>
<evidence type="ECO:0000256" key="3">
    <source>
        <dbReference type="ARBA" id="ARBA00009843"/>
    </source>
</evidence>
<reference evidence="12 13" key="1">
    <citation type="submission" date="2021-03" db="EMBL/GenBank/DDBJ databases">
        <title>Sequencing the genomes of 1000 actinobacteria strains.</title>
        <authorList>
            <person name="Klenk H.-P."/>
        </authorList>
    </citation>
    <scope>NUCLEOTIDE SEQUENCE [LARGE SCALE GENOMIC DNA]</scope>
    <source>
        <strain evidence="12 13">DSM 12936</strain>
    </source>
</reference>
<comment type="caution">
    <text evidence="12">The sequence shown here is derived from an EMBL/GenBank/DDBJ whole genome shotgun (WGS) entry which is preliminary data.</text>
</comment>
<keyword evidence="13" id="KW-1185">Reference proteome</keyword>
<feature type="transmembrane region" description="Helical" evidence="10">
    <location>
        <begin position="12"/>
        <end position="36"/>
    </location>
</feature>
<organism evidence="12 13">
    <name type="scientific">Microlunatus capsulatus</name>
    <dbReference type="NCBI Taxonomy" id="99117"/>
    <lineage>
        <taxon>Bacteria</taxon>
        <taxon>Bacillati</taxon>
        <taxon>Actinomycetota</taxon>
        <taxon>Actinomycetes</taxon>
        <taxon>Propionibacteriales</taxon>
        <taxon>Propionibacteriaceae</taxon>
        <taxon>Microlunatus</taxon>
    </lineage>
</organism>
<feature type="transmembrane region" description="Helical" evidence="10">
    <location>
        <begin position="133"/>
        <end position="153"/>
    </location>
</feature>
<feature type="transmembrane region" description="Helical" evidence="10">
    <location>
        <begin position="174"/>
        <end position="190"/>
    </location>
</feature>
<dbReference type="EMBL" id="JAGIOB010000001">
    <property type="protein sequence ID" value="MBP2415218.1"/>
    <property type="molecule type" value="Genomic_DNA"/>
</dbReference>
<proteinExistence type="inferred from homology"/>
<evidence type="ECO:0000256" key="10">
    <source>
        <dbReference type="SAM" id="Phobius"/>
    </source>
</evidence>
<keyword evidence="8 10" id="KW-1133">Transmembrane helix</keyword>
<protein>
    <submittedName>
        <fullName evidence="12">Arsenical pump membrane protein</fullName>
    </submittedName>
</protein>
<feature type="transmembrane region" description="Helical" evidence="10">
    <location>
        <begin position="48"/>
        <end position="66"/>
    </location>
</feature>
<comment type="similarity">
    <text evidence="3">Belongs to the CitM (TC 2.A.11) transporter family.</text>
</comment>
<gene>
    <name evidence="12" type="ORF">JOF54_000140</name>
</gene>
<keyword evidence="5" id="KW-1003">Cell membrane</keyword>
<accession>A0ABS4Z2E8</accession>
<keyword evidence="6 10" id="KW-0812">Transmembrane</keyword>
<evidence type="ECO:0000256" key="2">
    <source>
        <dbReference type="ARBA" id="ARBA00006433"/>
    </source>
</evidence>
<feature type="transmembrane region" description="Helical" evidence="10">
    <location>
        <begin position="72"/>
        <end position="88"/>
    </location>
</feature>
<sequence length="361" mass="37303">MDFAALAGRVGPILAFVVCITVVAELSNSLGVFAMVARAAARLARGSVLALWLLVVLVAVVATAVLSLDTTAVLLTPVVLALAAQLGLDRELFALTAVWLANTASLLLPVSNLTNLLALSRLPGYDATRFAGLSWPAALACVVVTVAALALLFRRSLRGRYTPVPAPPVADRRLLVLATVVCALLGPAFLLGVDVVVASAVAAGVLVVACAVSRPSLLRWRLLPWPLVLGVAVLFVVVQYAHDHGLAELLTRAAGEGEGWTALLRVAALGALGANLLDNLPSYLALEPAADGSPLRLLALLVGVNAGPLVTPWASLATLLWAARCRAAGVAVSWGRFALRGLVLVPLLLLAAVTALWLAQA</sequence>
<evidence type="ECO:0000259" key="11">
    <source>
        <dbReference type="Pfam" id="PF03600"/>
    </source>
</evidence>
<evidence type="ECO:0000256" key="5">
    <source>
        <dbReference type="ARBA" id="ARBA00022475"/>
    </source>
</evidence>
<feature type="transmembrane region" description="Helical" evidence="10">
    <location>
        <begin position="298"/>
        <end position="322"/>
    </location>
</feature>
<feature type="domain" description="Citrate transporter-like" evidence="11">
    <location>
        <begin position="5"/>
        <end position="301"/>
    </location>
</feature>
<dbReference type="RefSeq" id="WP_210052051.1">
    <property type="nucleotide sequence ID" value="NZ_BAAAMH010000008.1"/>
</dbReference>
<comment type="subcellular location">
    <subcellularLocation>
        <location evidence="1">Cell membrane</location>
        <topology evidence="1">Multi-pass membrane protein</topology>
    </subcellularLocation>
</comment>
<evidence type="ECO:0000256" key="7">
    <source>
        <dbReference type="ARBA" id="ARBA00022849"/>
    </source>
</evidence>
<dbReference type="PANTHER" id="PTHR43302:SF5">
    <property type="entry name" value="TRANSPORTER ARSB-RELATED"/>
    <property type="match status" value="1"/>
</dbReference>
<dbReference type="InterPro" id="IPR004680">
    <property type="entry name" value="Cit_transptr-like_dom"/>
</dbReference>
<keyword evidence="4" id="KW-0813">Transport</keyword>
<feature type="transmembrane region" description="Helical" evidence="10">
    <location>
        <begin position="93"/>
        <end position="113"/>
    </location>
</feature>
<evidence type="ECO:0000256" key="9">
    <source>
        <dbReference type="ARBA" id="ARBA00023136"/>
    </source>
</evidence>
<feature type="transmembrane region" description="Helical" evidence="10">
    <location>
        <begin position="196"/>
        <end position="213"/>
    </location>
</feature>
<evidence type="ECO:0000313" key="13">
    <source>
        <dbReference type="Proteomes" id="UP000758168"/>
    </source>
</evidence>
<feature type="transmembrane region" description="Helical" evidence="10">
    <location>
        <begin position="225"/>
        <end position="242"/>
    </location>
</feature>
<dbReference type="InterPro" id="IPR000802">
    <property type="entry name" value="Arsenical_pump_ArsB"/>
</dbReference>
<evidence type="ECO:0000256" key="8">
    <source>
        <dbReference type="ARBA" id="ARBA00022989"/>
    </source>
</evidence>
<keyword evidence="9 10" id="KW-0472">Membrane</keyword>
<name>A0ABS4Z2E8_9ACTN</name>
<dbReference type="Pfam" id="PF03600">
    <property type="entry name" value="CitMHS"/>
    <property type="match status" value="1"/>
</dbReference>
<keyword evidence="7" id="KW-0059">Arsenical resistance</keyword>